<feature type="domain" description="DUF1828" evidence="1">
    <location>
        <begin position="31"/>
        <end position="121"/>
    </location>
</feature>
<dbReference type="EMBL" id="BMYK01000039">
    <property type="protein sequence ID" value="GHD02319.1"/>
    <property type="molecule type" value="Genomic_DNA"/>
</dbReference>
<sequence>MIDCSWASRLSQYECSPVRDLHGSAALQIGTPFTTLGDSPIVLYLAEQQPDKVLISDNGDMLSHLAGCGVDLSHGNRFNKLRDLVKPFGLTLTTRGDFSALASQSEAPYHFAQAVSGLLAVSSWASATLNERPEPHDLAAEAEPFILARDPGAILIRRRSVLGASNSMHEFAFQHGSDLIDVIPPKPARTGASLRKAGDVQNGPAGLDLFPLIIVDDRAEPDKANHEIAILTSLTRAMPMTRLIENARPH</sequence>
<protein>
    <recommendedName>
        <fullName evidence="1">DUF1828 domain-containing protein</fullName>
    </recommendedName>
</protein>
<organism evidence="2 3">
    <name type="scientific">Pseudorhodoferax aquiterrae</name>
    <dbReference type="NCBI Taxonomy" id="747304"/>
    <lineage>
        <taxon>Bacteria</taxon>
        <taxon>Pseudomonadati</taxon>
        <taxon>Pseudomonadota</taxon>
        <taxon>Betaproteobacteria</taxon>
        <taxon>Burkholderiales</taxon>
        <taxon>Comamonadaceae</taxon>
    </lineage>
</organism>
<comment type="caution">
    <text evidence="2">The sequence shown here is derived from an EMBL/GenBank/DDBJ whole genome shotgun (WGS) entry which is preliminary data.</text>
</comment>
<keyword evidence="3" id="KW-1185">Reference proteome</keyword>
<evidence type="ECO:0000259" key="1">
    <source>
        <dbReference type="Pfam" id="PF08861"/>
    </source>
</evidence>
<evidence type="ECO:0000313" key="3">
    <source>
        <dbReference type="Proteomes" id="UP000626210"/>
    </source>
</evidence>
<name>A0ABQ3GFG2_9BURK</name>
<gene>
    <name evidence="2" type="ORF">GCM10007320_61460</name>
</gene>
<proteinExistence type="predicted"/>
<dbReference type="RefSeq" id="WP_189690668.1">
    <property type="nucleotide sequence ID" value="NZ_BMYK01000039.1"/>
</dbReference>
<dbReference type="Pfam" id="PF08861">
    <property type="entry name" value="DUF1828"/>
    <property type="match status" value="1"/>
</dbReference>
<reference evidence="3" key="1">
    <citation type="journal article" date="2019" name="Int. J. Syst. Evol. Microbiol.">
        <title>The Global Catalogue of Microorganisms (GCM) 10K type strain sequencing project: providing services to taxonomists for standard genome sequencing and annotation.</title>
        <authorList>
            <consortium name="The Broad Institute Genomics Platform"/>
            <consortium name="The Broad Institute Genome Sequencing Center for Infectious Disease"/>
            <person name="Wu L."/>
            <person name="Ma J."/>
        </authorList>
    </citation>
    <scope>NUCLEOTIDE SEQUENCE [LARGE SCALE GENOMIC DNA]</scope>
    <source>
        <strain evidence="3">KCTC 23314</strain>
    </source>
</reference>
<evidence type="ECO:0000313" key="2">
    <source>
        <dbReference type="EMBL" id="GHD02319.1"/>
    </source>
</evidence>
<accession>A0ABQ3GFG2</accession>
<dbReference type="InterPro" id="IPR014960">
    <property type="entry name" value="DUF1828"/>
</dbReference>
<dbReference type="Proteomes" id="UP000626210">
    <property type="component" value="Unassembled WGS sequence"/>
</dbReference>